<gene>
    <name evidence="1" type="ordered locus">XALq_3209</name>
</gene>
<dbReference type="AlphaFoldDB" id="D6CK77"/>
<accession>D6CK77</accession>
<geneLocation type="plasmid" evidence="1 2">
    <name>plasmII</name>
</geneLocation>
<reference evidence="2" key="1">
    <citation type="journal article" date="2009" name="BMC Genomics">
        <title>The complete genome sequence of Xanthomonas albilineans provides new insights into the reductive genome evolution of the xylem-limited Xanthomonadaceae.</title>
        <authorList>
            <person name="Pieretti I."/>
            <person name="Royer M."/>
            <person name="Barbe V."/>
            <person name="Carrere S."/>
            <person name="Koebnik R."/>
            <person name="Cociancich S."/>
            <person name="Couloux A."/>
            <person name="Darrasse A."/>
            <person name="Gouzy J."/>
            <person name="Jacques M.A."/>
            <person name="Lauber E."/>
            <person name="Manceau C."/>
            <person name="Mangenot S."/>
            <person name="Poussier S."/>
            <person name="Segurens B."/>
            <person name="Szurek B."/>
            <person name="Verdier V."/>
            <person name="Arlat M."/>
            <person name="Rott P."/>
        </authorList>
    </citation>
    <scope>NUCLEOTIDE SEQUENCE [LARGE SCALE GENOMIC DNA]</scope>
    <source>
        <strain evidence="2">GPE PC73 / CFBP 7063</strain>
        <plasmid evidence="2">Plasmid plasmII</plasmid>
    </source>
</reference>
<organism evidence="2">
    <name type="scientific">Xanthomonas albilineans (strain GPE PC73 / CFBP 7063)</name>
    <dbReference type="NCBI Taxonomy" id="380358"/>
    <lineage>
        <taxon>Bacteria</taxon>
        <taxon>Pseudomonadati</taxon>
        <taxon>Pseudomonadota</taxon>
        <taxon>Gammaproteobacteria</taxon>
        <taxon>Lysobacterales</taxon>
        <taxon>Lysobacteraceae</taxon>
        <taxon>Xanthomonas</taxon>
    </lineage>
</organism>
<dbReference type="Proteomes" id="UP000001890">
    <property type="component" value="Plasmid plasmII"/>
</dbReference>
<keyword evidence="2" id="KW-1185">Reference proteome</keyword>
<proteinExistence type="predicted"/>
<dbReference type="RefSeq" id="WP_014607079.1">
    <property type="nucleotide sequence ID" value="NZ_CP046571.1"/>
</dbReference>
<sequence>MSRYTITVRSLDNEHRLDPAGTIGYDRMLRTYFVEAFPMPDEDAGYALWIGCLLEEFSTLASLYNRVAAEGYVLEDVSEEIVTAMAREASIPAEPSVAERFGMVM</sequence>
<name>D6CK77_XANAP</name>
<dbReference type="KEGG" id="xal:XALq_3209"/>
<dbReference type="EMBL" id="FP340278">
    <property type="protein sequence ID" value="CAZ15866.1"/>
    <property type="molecule type" value="Genomic_DNA"/>
</dbReference>
<protein>
    <submittedName>
        <fullName evidence="1">Uncharacterized protein</fullName>
    </submittedName>
</protein>
<evidence type="ECO:0000313" key="2">
    <source>
        <dbReference type="Proteomes" id="UP000001890"/>
    </source>
</evidence>
<dbReference type="OrthoDB" id="3698953at2"/>
<keyword evidence="1" id="KW-0614">Plasmid</keyword>
<evidence type="ECO:0000313" key="1">
    <source>
        <dbReference type="EMBL" id="CAZ15866.1"/>
    </source>
</evidence>